<dbReference type="InterPro" id="IPR039565">
    <property type="entry name" value="BamD-like"/>
</dbReference>
<dbReference type="PATRIC" id="fig|1265350.3.peg.395"/>
<dbReference type="RefSeq" id="WP_053940342.1">
    <property type="nucleotide sequence ID" value="NZ_CP009253.1"/>
</dbReference>
<evidence type="ECO:0000313" key="7">
    <source>
        <dbReference type="Proteomes" id="UP000066321"/>
    </source>
</evidence>
<name>A0A0M3RSE1_9GAMM</name>
<evidence type="ECO:0000313" key="6">
    <source>
        <dbReference type="EMBL" id="ALD15340.1"/>
    </source>
</evidence>
<accession>A0A0M3RSE1</accession>
<dbReference type="HAMAP" id="MF_00922">
    <property type="entry name" value="OM_assembly_BamD"/>
    <property type="match status" value="1"/>
</dbReference>
<dbReference type="InterPro" id="IPR011990">
    <property type="entry name" value="TPR-like_helical_dom_sf"/>
</dbReference>
<comment type="subcellular location">
    <subcellularLocation>
        <location evidence="4">Cell outer membrane</location>
    </subcellularLocation>
</comment>
<evidence type="ECO:0000259" key="5">
    <source>
        <dbReference type="Pfam" id="PF13525"/>
    </source>
</evidence>
<protein>
    <recommendedName>
        <fullName evidence="4">Outer membrane protein assembly factor BamD</fullName>
    </recommendedName>
</protein>
<dbReference type="Proteomes" id="UP000066321">
    <property type="component" value="Chromosome"/>
</dbReference>
<dbReference type="Pfam" id="PF13525">
    <property type="entry name" value="YfiO"/>
    <property type="match status" value="1"/>
</dbReference>
<dbReference type="EMBL" id="CP009253">
    <property type="protein sequence ID" value="ALD15340.1"/>
    <property type="molecule type" value="Genomic_DNA"/>
</dbReference>
<dbReference type="KEGG" id="baph:IX46_02070"/>
<comment type="function">
    <text evidence="4">Part of the outer membrane protein assembly complex, which is involved in assembly and insertion of beta-barrel proteins into the outer membrane. Constitutes, with BamA, the core component of the assembly machinery.</text>
</comment>
<evidence type="ECO:0000256" key="4">
    <source>
        <dbReference type="HAMAP-Rule" id="MF_00922"/>
    </source>
</evidence>
<dbReference type="Gene3D" id="1.25.40.10">
    <property type="entry name" value="Tetratricopeptide repeat domain"/>
    <property type="match status" value="1"/>
</dbReference>
<gene>
    <name evidence="4" type="primary">bamD</name>
    <name evidence="6" type="ORF">IX46_02070</name>
</gene>
<dbReference type="NCBIfam" id="TIGR03302">
    <property type="entry name" value="OM_YfiO"/>
    <property type="match status" value="1"/>
</dbReference>
<dbReference type="STRING" id="1265350.IX46_02070"/>
<dbReference type="GO" id="GO:0043165">
    <property type="term" value="P:Gram-negative-bacterium-type cell outer membrane assembly"/>
    <property type="evidence" value="ECO:0007669"/>
    <property type="project" value="UniProtKB-UniRule"/>
</dbReference>
<keyword evidence="2 4" id="KW-0472">Membrane</keyword>
<dbReference type="InterPro" id="IPR017689">
    <property type="entry name" value="BamD"/>
</dbReference>
<keyword evidence="1 4" id="KW-0732">Signal</keyword>
<feature type="domain" description="Outer membrane lipoprotein BamD-like" evidence="5">
    <location>
        <begin position="32"/>
        <end position="235"/>
    </location>
</feature>
<dbReference type="GO" id="GO:0009279">
    <property type="term" value="C:cell outer membrane"/>
    <property type="evidence" value="ECO:0007669"/>
    <property type="project" value="UniProtKB-SubCell"/>
</dbReference>
<evidence type="ECO:0000256" key="1">
    <source>
        <dbReference type="ARBA" id="ARBA00022729"/>
    </source>
</evidence>
<evidence type="ECO:0000256" key="2">
    <source>
        <dbReference type="ARBA" id="ARBA00023136"/>
    </source>
</evidence>
<proteinExistence type="inferred from homology"/>
<keyword evidence="3 4" id="KW-0998">Cell outer membrane</keyword>
<dbReference type="AlphaFoldDB" id="A0A0M3RSE1"/>
<comment type="subunit">
    <text evidence="4">Part of the Bam complex, which is composed of the outer membrane protein BamA, and four lipoproteins BamB, BamC, BamD and BamE.</text>
</comment>
<dbReference type="GO" id="GO:0051205">
    <property type="term" value="P:protein insertion into membrane"/>
    <property type="evidence" value="ECO:0007669"/>
    <property type="project" value="UniProtKB-UniRule"/>
</dbReference>
<dbReference type="SUPFAM" id="SSF48452">
    <property type="entry name" value="TPR-like"/>
    <property type="match status" value="1"/>
</dbReference>
<comment type="similarity">
    <text evidence="4">Belongs to the BamD family.</text>
</comment>
<sequence length="249" mass="30379">MILKKNILIIFVLLFTYSLAHSHNIQQKKFIQEKKFYEYCKQELKENKFDNAISHLENMKKKNISNFYSDKIQINLIYAYYKIENFNMAQKNINEFIKLYPKNINIDYVFYIKSLINISLDKNIFLKFLNIKNYKSDPIYAKKAFFELKNFLYNYPNSIYIINVKQDLFDLKERLSNYEFEILKYYFNRKEYIAVINRGEEILKKYPETLSAREVLNYMRQSFIELKMFNTAKKISKVILLNKAEKFFY</sequence>
<dbReference type="CDD" id="cd15830">
    <property type="entry name" value="BamD"/>
    <property type="match status" value="1"/>
</dbReference>
<dbReference type="OrthoDB" id="9779191at2"/>
<evidence type="ECO:0000256" key="3">
    <source>
        <dbReference type="ARBA" id="ARBA00023237"/>
    </source>
</evidence>
<organism evidence="6 7">
    <name type="scientific">Buchnera aphidicola</name>
    <name type="common">Aphis glycines</name>
    <dbReference type="NCBI Taxonomy" id="1265350"/>
    <lineage>
        <taxon>Bacteria</taxon>
        <taxon>Pseudomonadati</taxon>
        <taxon>Pseudomonadota</taxon>
        <taxon>Gammaproteobacteria</taxon>
        <taxon>Enterobacterales</taxon>
        <taxon>Erwiniaceae</taxon>
        <taxon>Buchnera</taxon>
    </lineage>
</organism>
<reference evidence="6 7" key="1">
    <citation type="journal article" date="2015" name="J Genomics">
        <title>Whole Genome Sequence of the Soybean Aphid Endosymbiont Buchnera aphidicola and Genetic Differentiation among Biotype-Specific Strains.</title>
        <authorList>
            <person name="Cassone B.J."/>
            <person name="Wenger J.A."/>
            <person name="Michel A.P."/>
        </authorList>
    </citation>
    <scope>NUCLEOTIDE SEQUENCE [LARGE SCALE GENOMIC DNA]</scope>
    <source>
        <strain evidence="6 7">BAg</strain>
    </source>
</reference>